<proteinExistence type="predicted"/>
<dbReference type="PANTHER" id="PTHR21052">
    <property type="entry name" value="SPERMATOGENESIS ASSOCIATED 11-RELATED"/>
    <property type="match status" value="1"/>
</dbReference>
<evidence type="ECO:0000313" key="2">
    <source>
        <dbReference type="EMBL" id="PPQ99116.1"/>
    </source>
</evidence>
<evidence type="ECO:0000313" key="3">
    <source>
        <dbReference type="Proteomes" id="UP000284706"/>
    </source>
</evidence>
<dbReference type="GO" id="GO:0016706">
    <property type="term" value="F:2-oxoglutarate-dependent dioxygenase activity"/>
    <property type="evidence" value="ECO:0007669"/>
    <property type="project" value="TreeGrafter"/>
</dbReference>
<dbReference type="Proteomes" id="UP000284706">
    <property type="component" value="Unassembled WGS sequence"/>
</dbReference>
<accession>A0A409Y7T2</accession>
<gene>
    <name evidence="2" type="ORF">CVT26_014366</name>
</gene>
<dbReference type="Pfam" id="PF13532">
    <property type="entry name" value="2OG-FeII_Oxy_2"/>
    <property type="match status" value="1"/>
</dbReference>
<dbReference type="GO" id="GO:0006974">
    <property type="term" value="P:DNA damage response"/>
    <property type="evidence" value="ECO:0007669"/>
    <property type="project" value="InterPro"/>
</dbReference>
<evidence type="ECO:0000259" key="1">
    <source>
        <dbReference type="Pfam" id="PF13532"/>
    </source>
</evidence>
<dbReference type="InterPro" id="IPR027450">
    <property type="entry name" value="AlkB-like"/>
</dbReference>
<dbReference type="OrthoDB" id="28127at2759"/>
<dbReference type="SUPFAM" id="SSF51197">
    <property type="entry name" value="Clavaminate synthase-like"/>
    <property type="match status" value="1"/>
</dbReference>
<dbReference type="STRING" id="231916.A0A409Y7T2"/>
<organism evidence="2 3">
    <name type="scientific">Gymnopilus dilepis</name>
    <dbReference type="NCBI Taxonomy" id="231916"/>
    <lineage>
        <taxon>Eukaryota</taxon>
        <taxon>Fungi</taxon>
        <taxon>Dikarya</taxon>
        <taxon>Basidiomycota</taxon>
        <taxon>Agaricomycotina</taxon>
        <taxon>Agaricomycetes</taxon>
        <taxon>Agaricomycetidae</taxon>
        <taxon>Agaricales</taxon>
        <taxon>Agaricineae</taxon>
        <taxon>Hymenogastraceae</taxon>
        <taxon>Gymnopilus</taxon>
    </lineage>
</organism>
<dbReference type="GO" id="GO:0006631">
    <property type="term" value="P:fatty acid metabolic process"/>
    <property type="evidence" value="ECO:0007669"/>
    <property type="project" value="TreeGrafter"/>
</dbReference>
<dbReference type="AlphaFoldDB" id="A0A409Y7T2"/>
<dbReference type="Gene3D" id="2.60.120.590">
    <property type="entry name" value="Alpha-ketoglutarate-dependent dioxygenase AlkB-like"/>
    <property type="match status" value="1"/>
</dbReference>
<keyword evidence="3" id="KW-1185">Reference proteome</keyword>
<name>A0A409Y7T2_9AGAR</name>
<feature type="domain" description="Alpha-ketoglutarate-dependent dioxygenase AlkB-like" evidence="1">
    <location>
        <begin position="16"/>
        <end position="214"/>
    </location>
</feature>
<dbReference type="InParanoid" id="A0A409Y7T2"/>
<dbReference type="PANTHER" id="PTHR21052:SF0">
    <property type="entry name" value="ALPHA-KETOGLUTARATE-DEPENDENT DIOXYGENASE ALKB HOMOLOG 7, MITOCHONDRIAL"/>
    <property type="match status" value="1"/>
</dbReference>
<sequence>MRYHNCSGSAFPPGFTFWPTYFSIAEQRTLLAASLYKLDMLETRHMRRRRNIFWNSKLGRENHLEVDPLQELFAPDSLYEFQEGHYDGVIRHFRETHLSSWPNERFDGLQSILRRLHSLCPSQNLQTHLLHLSTHGHIDFHVDNIDASGSWILAVSLGDERRLQMKEAKSGVEFHLDLPSGSVYLQRDEVRYNYLHAIRNSTKSHMGQRLSVMIRVSS</sequence>
<dbReference type="InterPro" id="IPR037151">
    <property type="entry name" value="AlkB-like_sf"/>
</dbReference>
<dbReference type="EMBL" id="NHYE01001079">
    <property type="protein sequence ID" value="PPQ99116.1"/>
    <property type="molecule type" value="Genomic_DNA"/>
</dbReference>
<comment type="caution">
    <text evidence="2">The sequence shown here is derived from an EMBL/GenBank/DDBJ whole genome shotgun (WGS) entry which is preliminary data.</text>
</comment>
<reference evidence="2 3" key="1">
    <citation type="journal article" date="2018" name="Evol. Lett.">
        <title>Horizontal gene cluster transfer increased hallucinogenic mushroom diversity.</title>
        <authorList>
            <person name="Reynolds H.T."/>
            <person name="Vijayakumar V."/>
            <person name="Gluck-Thaler E."/>
            <person name="Korotkin H.B."/>
            <person name="Matheny P.B."/>
            <person name="Slot J.C."/>
        </authorList>
    </citation>
    <scope>NUCLEOTIDE SEQUENCE [LARGE SCALE GENOMIC DNA]</scope>
    <source>
        <strain evidence="2 3">SRW20</strain>
    </source>
</reference>
<dbReference type="InterPro" id="IPR032870">
    <property type="entry name" value="ALKBH7-like"/>
</dbReference>
<dbReference type="GO" id="GO:0005759">
    <property type="term" value="C:mitochondrial matrix"/>
    <property type="evidence" value="ECO:0007669"/>
    <property type="project" value="TreeGrafter"/>
</dbReference>
<protein>
    <recommendedName>
        <fullName evidence="1">Alpha-ketoglutarate-dependent dioxygenase AlkB-like domain-containing protein</fullName>
    </recommendedName>
</protein>